<keyword evidence="3" id="KW-1185">Reference proteome</keyword>
<protein>
    <recommendedName>
        <fullName evidence="1">C2 domain-containing protein</fullName>
    </recommendedName>
</protein>
<dbReference type="Ensembl" id="ENSOKIT00005091508.1">
    <property type="protein sequence ID" value="ENSOKIP00005085657.1"/>
    <property type="gene ID" value="ENSOKIG00005037244.1"/>
</dbReference>
<dbReference type="InterPro" id="IPR052784">
    <property type="entry name" value="Perforin-1_pore-forming"/>
</dbReference>
<dbReference type="GO" id="GO:0001771">
    <property type="term" value="P:immunological synapse formation"/>
    <property type="evidence" value="ECO:0007669"/>
    <property type="project" value="TreeGrafter"/>
</dbReference>
<dbReference type="GO" id="GO:0001913">
    <property type="term" value="P:T cell mediated cytotoxicity"/>
    <property type="evidence" value="ECO:0007669"/>
    <property type="project" value="TreeGrafter"/>
</dbReference>
<dbReference type="Pfam" id="PF00168">
    <property type="entry name" value="C2"/>
    <property type="match status" value="1"/>
</dbReference>
<dbReference type="PANTHER" id="PTHR46096:SF1">
    <property type="entry name" value="PERFORIN 1.5"/>
    <property type="match status" value="1"/>
</dbReference>
<accession>A0A8C7JDI5</accession>
<feature type="domain" description="C2" evidence="1">
    <location>
        <begin position="1"/>
        <end position="116"/>
    </location>
</feature>
<dbReference type="GO" id="GO:0051607">
    <property type="term" value="P:defense response to virus"/>
    <property type="evidence" value="ECO:0007669"/>
    <property type="project" value="TreeGrafter"/>
</dbReference>
<dbReference type="GO" id="GO:0016020">
    <property type="term" value="C:membrane"/>
    <property type="evidence" value="ECO:0007669"/>
    <property type="project" value="TreeGrafter"/>
</dbReference>
<dbReference type="GO" id="GO:0022829">
    <property type="term" value="F:wide pore channel activity"/>
    <property type="evidence" value="ECO:0007669"/>
    <property type="project" value="TreeGrafter"/>
</dbReference>
<proteinExistence type="predicted"/>
<reference evidence="2" key="2">
    <citation type="submission" date="2025-09" db="UniProtKB">
        <authorList>
            <consortium name="Ensembl"/>
        </authorList>
    </citation>
    <scope>IDENTIFICATION</scope>
</reference>
<evidence type="ECO:0000259" key="1">
    <source>
        <dbReference type="PROSITE" id="PS50004"/>
    </source>
</evidence>
<dbReference type="InterPro" id="IPR035892">
    <property type="entry name" value="C2_domain_sf"/>
</dbReference>
<dbReference type="PROSITE" id="PS50004">
    <property type="entry name" value="C2"/>
    <property type="match status" value="1"/>
</dbReference>
<dbReference type="GeneTree" id="ENSGT01010000227809"/>
<organism evidence="2 3">
    <name type="scientific">Oncorhynchus kisutch</name>
    <name type="common">Coho salmon</name>
    <name type="synonym">Salmo kisutch</name>
    <dbReference type="NCBI Taxonomy" id="8019"/>
    <lineage>
        <taxon>Eukaryota</taxon>
        <taxon>Metazoa</taxon>
        <taxon>Chordata</taxon>
        <taxon>Craniata</taxon>
        <taxon>Vertebrata</taxon>
        <taxon>Euteleostomi</taxon>
        <taxon>Actinopterygii</taxon>
        <taxon>Neopterygii</taxon>
        <taxon>Teleostei</taxon>
        <taxon>Protacanthopterygii</taxon>
        <taxon>Salmoniformes</taxon>
        <taxon>Salmonidae</taxon>
        <taxon>Salmoninae</taxon>
        <taxon>Oncorhynchus</taxon>
    </lineage>
</organism>
<dbReference type="SUPFAM" id="SSF49562">
    <property type="entry name" value="C2 domain (Calcium/lipid-binding domain, CaLB)"/>
    <property type="match status" value="1"/>
</dbReference>
<dbReference type="AlphaFoldDB" id="A0A8C7JDI5"/>
<dbReference type="Gene3D" id="2.60.40.150">
    <property type="entry name" value="C2 domain"/>
    <property type="match status" value="1"/>
</dbReference>
<name>A0A8C7JDI5_ONCKI</name>
<sequence length="144" mass="16458">MGSGRTNVIIYKCFTINVTDSRLYVNRGFSLRGDGMAEPEVYVKLWCSGQHRQTRWITTYDPLWHTHFNFNYVNTQSSLELQVWDKDPGERDDDLQGGCSVNLEQGSHVHSCGLSNGSFTFSYTLTCDKHLTGDKCDQYYPSPN</sequence>
<dbReference type="InterPro" id="IPR000008">
    <property type="entry name" value="C2_dom"/>
</dbReference>
<reference evidence="2" key="1">
    <citation type="submission" date="2025-08" db="UniProtKB">
        <authorList>
            <consortium name="Ensembl"/>
        </authorList>
    </citation>
    <scope>IDENTIFICATION</scope>
</reference>
<evidence type="ECO:0000313" key="3">
    <source>
        <dbReference type="Proteomes" id="UP000694557"/>
    </source>
</evidence>
<evidence type="ECO:0000313" key="2">
    <source>
        <dbReference type="Ensembl" id="ENSOKIP00005085657.1"/>
    </source>
</evidence>
<dbReference type="Proteomes" id="UP000694557">
    <property type="component" value="Unassembled WGS sequence"/>
</dbReference>
<dbReference type="PANTHER" id="PTHR46096">
    <property type="entry name" value="PERFORIN-1"/>
    <property type="match status" value="1"/>
</dbReference>